<feature type="region of interest" description="Disordered" evidence="1">
    <location>
        <begin position="1"/>
        <end position="35"/>
    </location>
</feature>
<protein>
    <submittedName>
        <fullName evidence="2">Uncharacterized protein</fullName>
    </submittedName>
</protein>
<evidence type="ECO:0000256" key="1">
    <source>
        <dbReference type="SAM" id="MobiDB-lite"/>
    </source>
</evidence>
<feature type="region of interest" description="Disordered" evidence="1">
    <location>
        <begin position="62"/>
        <end position="97"/>
    </location>
</feature>
<evidence type="ECO:0000313" key="2">
    <source>
        <dbReference type="EMBL" id="GBH22528.1"/>
    </source>
</evidence>
<comment type="caution">
    <text evidence="2">The sequence shown here is derived from an EMBL/GenBank/DDBJ whole genome shotgun (WGS) entry which is preliminary data.</text>
</comment>
<dbReference type="AlphaFoldDB" id="A0A2V0RII5"/>
<dbReference type="EMBL" id="BDQC01000139">
    <property type="protein sequence ID" value="GBH22528.1"/>
    <property type="molecule type" value="Genomic_RNA"/>
</dbReference>
<name>A0A2V0RII5_9ZZZZ</name>
<accession>A0A2V0RII5</accession>
<organism evidence="2">
    <name type="scientific">viral metagenome</name>
    <dbReference type="NCBI Taxonomy" id="1070528"/>
    <lineage>
        <taxon>unclassified sequences</taxon>
        <taxon>metagenomes</taxon>
        <taxon>organismal metagenomes</taxon>
    </lineage>
</organism>
<sequence length="837" mass="94838">MSEVTATYKGKLPRPAKTQSIKEFEDEEIKPDPEYTEFKSVADILAQPEYFKVIIDQPEFQEMLKREEQGSDDKETSSKEGAKAPEQKEKVVKAEEEPKAIPDAEVDAPTSIDVVMVPSLEEIAPISIEAEPSDPKVSVFEPDYLRKVNPLVTPVSIDVTHGLATLTSNGVDDLFTQYSGDRMTKKGKKIFKWLQQFRPQATVTPLKYDSTTGLVSRENHAYVLDESVSGNSAKTHEYELSRIHPKVVEANPDFMNRLVLEPNLPDELAQDNDTRLIDLSIEPRAYNSQIKSAEVIINPYRTPLLLRDLKAYRHMTMRFNDWKMVHARHINNVFYNYVRERNAKERDEVTYNHLTRTMYDRFVVGGGGSNSQSYYFNTIPNMRHPIMYESVLNRSFMKATDVMSTIMPSQRSISMNITNRQASNMLLNLTAIQPSDGANFMKHLGAFLLGGKRRALEVDIDDGATKSPLLNALSSFASLALLDRNLVDERSYRQLLMNVLLPFYDEFKTVRDTFNDDGGRRPRELETSKDLHTIANDVIRDGAKEGTLPKVTKVYDLSGKGRIKAREARLRLINLLTRVDGVHYTQMREHTQMFKNPAAEPFMPFIPRDDVVDIILFGTRGDGDESKIHETATYRPAALAMANLVEEFADLLSLHRQFEGVGVAMAEAMKTKSHLPKSLAIFTDAFIHGSTISELLPATTRIDGRVSFESVMLPFDGALSFILYGIGSSEMSESNNEFVRFKALTVPTLPSLYPVYLYFERCIAQSAFSAFLNADDDILITHHDLVVDACIDALKVYFTSVDPASRDRISFMFEEREMLRGDRHYELPTLLKSSIFQ</sequence>
<proteinExistence type="predicted"/>
<reference evidence="2" key="1">
    <citation type="submission" date="2017-04" db="EMBL/GenBank/DDBJ databases">
        <title>Unveiling RNA virosphere associated with marine microorganisms.</title>
        <authorList>
            <person name="Urayama S."/>
            <person name="Takaki Y."/>
            <person name="Nishi S."/>
            <person name="Yoshida Y."/>
            <person name="Deguchi S."/>
            <person name="Takai K."/>
            <person name="Nunoura T."/>
        </authorList>
    </citation>
    <scope>NUCLEOTIDE SEQUENCE</scope>
</reference>